<dbReference type="eggNOG" id="KOG2101">
    <property type="taxonomic scope" value="Eukaryota"/>
</dbReference>
<evidence type="ECO:0000313" key="7">
    <source>
        <dbReference type="EMBL" id="ETW87137.1"/>
    </source>
</evidence>
<evidence type="ECO:0000259" key="5">
    <source>
        <dbReference type="PROSITE" id="PS50195"/>
    </source>
</evidence>
<dbReference type="InterPro" id="IPR044926">
    <property type="entry name" value="RGS_subdomain_2"/>
</dbReference>
<dbReference type="InterPro" id="IPR001683">
    <property type="entry name" value="PX_dom"/>
</dbReference>
<evidence type="ECO:0000259" key="6">
    <source>
        <dbReference type="PROSITE" id="PS51207"/>
    </source>
</evidence>
<feature type="compositionally biased region" description="Low complexity" evidence="2">
    <location>
        <begin position="636"/>
        <end position="652"/>
    </location>
</feature>
<accession>W4KMU3</accession>
<feature type="compositionally biased region" description="Pro residues" evidence="2">
    <location>
        <begin position="660"/>
        <end position="675"/>
    </location>
</feature>
<dbReference type="GO" id="GO:0035091">
    <property type="term" value="F:phosphatidylinositol binding"/>
    <property type="evidence" value="ECO:0007669"/>
    <property type="project" value="InterPro"/>
</dbReference>
<dbReference type="InterPro" id="IPR003114">
    <property type="entry name" value="Phox_assoc"/>
</dbReference>
<feature type="region of interest" description="Disordered" evidence="2">
    <location>
        <begin position="479"/>
        <end position="499"/>
    </location>
</feature>
<dbReference type="InParanoid" id="W4KMU3"/>
<evidence type="ECO:0000256" key="3">
    <source>
        <dbReference type="SAM" id="Phobius"/>
    </source>
</evidence>
<evidence type="ECO:0000256" key="2">
    <source>
        <dbReference type="SAM" id="MobiDB-lite"/>
    </source>
</evidence>
<dbReference type="KEGG" id="hir:HETIRDRAFT_431581"/>
<dbReference type="Gene3D" id="3.30.1520.10">
    <property type="entry name" value="Phox-like domain"/>
    <property type="match status" value="1"/>
</dbReference>
<dbReference type="SMART" id="SM00312">
    <property type="entry name" value="PX"/>
    <property type="match status" value="1"/>
</dbReference>
<dbReference type="STRING" id="747525.W4KMU3"/>
<dbReference type="Pfam" id="PF00615">
    <property type="entry name" value="RGS"/>
    <property type="match status" value="1"/>
</dbReference>
<evidence type="ECO:0000313" key="8">
    <source>
        <dbReference type="Proteomes" id="UP000030671"/>
    </source>
</evidence>
<dbReference type="InterPro" id="IPR036871">
    <property type="entry name" value="PX_dom_sf"/>
</dbReference>
<keyword evidence="3" id="KW-0812">Transmembrane</keyword>
<dbReference type="Pfam" id="PF08628">
    <property type="entry name" value="Nexin_C"/>
    <property type="match status" value="1"/>
</dbReference>
<dbReference type="InterPro" id="IPR013937">
    <property type="entry name" value="Sorting_nexin_C"/>
</dbReference>
<evidence type="ECO:0000259" key="4">
    <source>
        <dbReference type="PROSITE" id="PS50132"/>
    </source>
</evidence>
<organism evidence="7 8">
    <name type="scientific">Heterobasidion irregulare (strain TC 32-1)</name>
    <dbReference type="NCBI Taxonomy" id="747525"/>
    <lineage>
        <taxon>Eukaryota</taxon>
        <taxon>Fungi</taxon>
        <taxon>Dikarya</taxon>
        <taxon>Basidiomycota</taxon>
        <taxon>Agaricomycotina</taxon>
        <taxon>Agaricomycetes</taxon>
        <taxon>Russulales</taxon>
        <taxon>Bondarzewiaceae</taxon>
        <taxon>Heterobasidion</taxon>
        <taxon>Heterobasidion annosum species complex</taxon>
    </lineage>
</organism>
<dbReference type="PANTHER" id="PTHR22775">
    <property type="entry name" value="SORTING NEXIN"/>
    <property type="match status" value="1"/>
</dbReference>
<dbReference type="SMART" id="SM00315">
    <property type="entry name" value="RGS"/>
    <property type="match status" value="1"/>
</dbReference>
<feature type="region of interest" description="Disordered" evidence="2">
    <location>
        <begin position="591"/>
        <end position="715"/>
    </location>
</feature>
<dbReference type="FunCoup" id="W4KMU3">
    <property type="interactions" value="398"/>
</dbReference>
<feature type="transmembrane region" description="Helical" evidence="3">
    <location>
        <begin position="30"/>
        <end position="54"/>
    </location>
</feature>
<dbReference type="InterPro" id="IPR016137">
    <property type="entry name" value="RGS"/>
</dbReference>
<feature type="domain" description="RGS" evidence="4">
    <location>
        <begin position="437"/>
        <end position="514"/>
    </location>
</feature>
<proteinExistence type="inferred from homology"/>
<protein>
    <recommendedName>
        <fullName evidence="9">PhoX domain-containing protein</fullName>
    </recommendedName>
</protein>
<comment type="similarity">
    <text evidence="1">Belongs to the sorting nexin family.</text>
</comment>
<name>W4KMU3_HETIT</name>
<dbReference type="SUPFAM" id="SSF48097">
    <property type="entry name" value="Regulator of G-protein signaling, RGS"/>
    <property type="match status" value="1"/>
</dbReference>
<dbReference type="SUPFAM" id="SSF64268">
    <property type="entry name" value="PX domain"/>
    <property type="match status" value="1"/>
</dbReference>
<dbReference type="InterPro" id="IPR036305">
    <property type="entry name" value="RGS_sf"/>
</dbReference>
<keyword evidence="8" id="KW-1185">Reference proteome</keyword>
<dbReference type="GeneID" id="20674547"/>
<keyword evidence="3" id="KW-1133">Transmembrane helix</keyword>
<dbReference type="OrthoDB" id="120967at2759"/>
<dbReference type="PROSITE" id="PS50132">
    <property type="entry name" value="RGS"/>
    <property type="match status" value="1"/>
</dbReference>
<dbReference type="PANTHER" id="PTHR22775:SF3">
    <property type="entry name" value="SORTING NEXIN-13"/>
    <property type="match status" value="1"/>
</dbReference>
<keyword evidence="3" id="KW-0472">Membrane</keyword>
<dbReference type="Gene3D" id="1.10.167.10">
    <property type="entry name" value="Regulator of G-protein Signalling 4, domain 2"/>
    <property type="match status" value="1"/>
</dbReference>
<gene>
    <name evidence="7" type="ORF">HETIRDRAFT_431581</name>
</gene>
<sequence>MQSIGITSFVSIALLAIVLPAGFRIIISPIVLLLVSPLLILLLGLVFLLLNIALGHFLDTKRTKHDDPLPPPARPLAFSTPAAWQAVLTRSQWSYKPPQTLPPIHPESPAISAAVNDILIMIVRDFVLTWYKEISSSPSFPTAVSSTLHASLLCLLVRLSTLDISSIMVKRILPKITAHIEQFRDSEMALRGAGLERRLTQSEELDLLLASRYANKSGERLHPAVGNLSSSFTKQTEETHLRQLIDKALPFVLPEREARSKALKIVVREVVACSVMYPLMDMFGDPDFWNRTIDSVAGAAIRQQRLISKVRNILETQLPRPAPRLVTPTVSSAEAITIRTDARQFESFLRSISRTSSLLDARRLKSDIMGEIRRTRGLLANHEKDDWINGQKTEDIVAFLDRLYTAKRKAEARIAILGGHDDSHQFSAESSAISRLNLRDILGNPSSLSYFMEFMDRRNRSLLVQFWLTVESFKNPLESVGSGTSDDDDDPIQDPSHTASAKEDISMIYELYFSGLTPHPALAAISPKHSSAIRAFVLHETTPSPPMERKARRSVMLAQKQVEQNMEQDFEDFERSELWFRVVEDINASWKAASSSHMPPGARRHREASSGSRENILEPGHHGLPSPNAPPPMQRSESLPSLYSLLGGSHSSSRSDQRPPHSPPFEAPPPTPPGRLPTNSLDVLMSPIGDSSSPSSRAPLFDDPDDRTKDTRESQSTVEAIQAALTDIIALDNQQDRRRLFMPPKGGLFDSSSDPYELQMSLEVNHNDPLTGTELDDEKEDESTEARLDSLQLAEPGDLRLSHEINRLSAKISALQSQDVMLDTLIKKAELTGDMQEIRLLRKSQSAMNREIRELTFQRTQYEQQEIANRLIPDRTKLFITNSIVAEEGGKSVVRYLVDIKQLALDGSVASSWAVARRYNEFLNMHNKLRERYAFIRNLDFPGKRLVTALSGSFLDTRRTALEKYLQNMILIPAACESEELQAFLSRNSPFIVPEPKATSSKSSPAFPGKDLVRTMYHSVAESIDDMFFGPSMLDVMIQRLTRQAAELAGIVGSAITDEDAVAQALKASGKTASEDTLLQISGDLRPLDGETSSSTFSAPICDLLLAIFELKKKNNWLRRQAIVIILQQVLGSTVERKFREIVSTFLDEPHIMGFINMVRDSMWPGGRLRLSSTPRSSEEKLRTRDEANRKLSALIPDLAANMIGRSNARRGARRIFAVLQNRRLNQHIMYTVLDEMFTALFPEAATQIA</sequence>
<reference evidence="7 8" key="1">
    <citation type="journal article" date="2012" name="New Phytol.">
        <title>Insight into trade-off between wood decay and parasitism from the genome of a fungal forest pathogen.</title>
        <authorList>
            <person name="Olson A."/>
            <person name="Aerts A."/>
            <person name="Asiegbu F."/>
            <person name="Belbahri L."/>
            <person name="Bouzid O."/>
            <person name="Broberg A."/>
            <person name="Canback B."/>
            <person name="Coutinho P.M."/>
            <person name="Cullen D."/>
            <person name="Dalman K."/>
            <person name="Deflorio G."/>
            <person name="van Diepen L.T."/>
            <person name="Dunand C."/>
            <person name="Duplessis S."/>
            <person name="Durling M."/>
            <person name="Gonthier P."/>
            <person name="Grimwood J."/>
            <person name="Fossdal C.G."/>
            <person name="Hansson D."/>
            <person name="Henrissat B."/>
            <person name="Hietala A."/>
            <person name="Himmelstrand K."/>
            <person name="Hoffmeister D."/>
            <person name="Hogberg N."/>
            <person name="James T.Y."/>
            <person name="Karlsson M."/>
            <person name="Kohler A."/>
            <person name="Kues U."/>
            <person name="Lee Y.H."/>
            <person name="Lin Y.C."/>
            <person name="Lind M."/>
            <person name="Lindquist E."/>
            <person name="Lombard V."/>
            <person name="Lucas S."/>
            <person name="Lunden K."/>
            <person name="Morin E."/>
            <person name="Murat C."/>
            <person name="Park J."/>
            <person name="Raffaello T."/>
            <person name="Rouze P."/>
            <person name="Salamov A."/>
            <person name="Schmutz J."/>
            <person name="Solheim H."/>
            <person name="Stahlberg J."/>
            <person name="Velez H."/>
            <person name="de Vries R.P."/>
            <person name="Wiebenga A."/>
            <person name="Woodward S."/>
            <person name="Yakovlev I."/>
            <person name="Garbelotto M."/>
            <person name="Martin F."/>
            <person name="Grigoriev I.V."/>
            <person name="Stenlid J."/>
        </authorList>
    </citation>
    <scope>NUCLEOTIDE SEQUENCE [LARGE SCALE GENOMIC DNA]</scope>
    <source>
        <strain evidence="7 8">TC 32-1</strain>
    </source>
</reference>
<dbReference type="HOGENOM" id="CLU_002131_1_0_1"/>
<dbReference type="PROSITE" id="PS50195">
    <property type="entry name" value="PX"/>
    <property type="match status" value="1"/>
</dbReference>
<dbReference type="PROSITE" id="PS51207">
    <property type="entry name" value="PXA"/>
    <property type="match status" value="1"/>
</dbReference>
<dbReference type="Pfam" id="PF00787">
    <property type="entry name" value="PX"/>
    <property type="match status" value="1"/>
</dbReference>
<evidence type="ECO:0008006" key="9">
    <source>
        <dbReference type="Google" id="ProtNLM"/>
    </source>
</evidence>
<dbReference type="Pfam" id="PF02194">
    <property type="entry name" value="PXA"/>
    <property type="match status" value="1"/>
</dbReference>
<dbReference type="SMART" id="SM00313">
    <property type="entry name" value="PXA"/>
    <property type="match status" value="1"/>
</dbReference>
<feature type="domain" description="PXA" evidence="6">
    <location>
        <begin position="108"/>
        <end position="301"/>
    </location>
</feature>
<dbReference type="EMBL" id="KI925454">
    <property type="protein sequence ID" value="ETW87137.1"/>
    <property type="molecule type" value="Genomic_DNA"/>
</dbReference>
<feature type="transmembrane region" description="Helical" evidence="3">
    <location>
        <begin position="6"/>
        <end position="23"/>
    </location>
</feature>
<feature type="domain" description="PX" evidence="5">
    <location>
        <begin position="874"/>
        <end position="992"/>
    </location>
</feature>
<dbReference type="Proteomes" id="UP000030671">
    <property type="component" value="Unassembled WGS sequence"/>
</dbReference>
<evidence type="ECO:0000256" key="1">
    <source>
        <dbReference type="ARBA" id="ARBA00010883"/>
    </source>
</evidence>
<dbReference type="AlphaFoldDB" id="W4KMU3"/>
<dbReference type="RefSeq" id="XP_009541075.1">
    <property type="nucleotide sequence ID" value="XM_009542780.1"/>
</dbReference>